<reference evidence="2 3" key="1">
    <citation type="submission" date="2016-11" db="EMBL/GenBank/DDBJ databases">
        <authorList>
            <person name="Jaros S."/>
            <person name="Januszkiewicz K."/>
            <person name="Wedrychowicz H."/>
        </authorList>
    </citation>
    <scope>NUCLEOTIDE SEQUENCE [LARGE SCALE GENOMIC DNA]</scope>
    <source>
        <strain evidence="2 3">DSM 15929</strain>
    </source>
</reference>
<dbReference type="InterPro" id="IPR050177">
    <property type="entry name" value="Lipid_A_modif_metabolic_enz"/>
</dbReference>
<dbReference type="Proteomes" id="UP000184386">
    <property type="component" value="Unassembled WGS sequence"/>
</dbReference>
<dbReference type="PANTHER" id="PTHR43245:SF13">
    <property type="entry name" value="UDP-D-APIOSE_UDP-D-XYLOSE SYNTHASE 2"/>
    <property type="match status" value="1"/>
</dbReference>
<dbReference type="AlphaFoldDB" id="A0A1M7DM47"/>
<keyword evidence="3" id="KW-1185">Reference proteome</keyword>
<dbReference type="Gene3D" id="3.40.50.720">
    <property type="entry name" value="NAD(P)-binding Rossmann-like Domain"/>
    <property type="match status" value="1"/>
</dbReference>
<organism evidence="2 3">
    <name type="scientific">Anaerocolumna jejuensis DSM 15929</name>
    <dbReference type="NCBI Taxonomy" id="1121322"/>
    <lineage>
        <taxon>Bacteria</taxon>
        <taxon>Bacillati</taxon>
        <taxon>Bacillota</taxon>
        <taxon>Clostridia</taxon>
        <taxon>Lachnospirales</taxon>
        <taxon>Lachnospiraceae</taxon>
        <taxon>Anaerocolumna</taxon>
    </lineage>
</organism>
<gene>
    <name evidence="2" type="ORF">SAMN02745136_05735</name>
</gene>
<dbReference type="OrthoDB" id="9811743at2"/>
<protein>
    <submittedName>
        <fullName evidence="2">NAD dependent epimerase/dehydratase family protein</fullName>
    </submittedName>
</protein>
<proteinExistence type="predicted"/>
<evidence type="ECO:0000259" key="1">
    <source>
        <dbReference type="Pfam" id="PF01370"/>
    </source>
</evidence>
<dbReference type="RefSeq" id="WP_073280596.1">
    <property type="nucleotide sequence ID" value="NZ_FRAC01000057.1"/>
</dbReference>
<evidence type="ECO:0000313" key="2">
    <source>
        <dbReference type="EMBL" id="SHL80542.1"/>
    </source>
</evidence>
<dbReference type="InterPro" id="IPR036291">
    <property type="entry name" value="NAD(P)-bd_dom_sf"/>
</dbReference>
<dbReference type="EMBL" id="FRAC01000057">
    <property type="protein sequence ID" value="SHL80542.1"/>
    <property type="molecule type" value="Genomic_DNA"/>
</dbReference>
<dbReference type="InterPro" id="IPR001509">
    <property type="entry name" value="Epimerase_deHydtase"/>
</dbReference>
<feature type="domain" description="NAD-dependent epimerase/dehydratase" evidence="1">
    <location>
        <begin position="3"/>
        <end position="232"/>
    </location>
</feature>
<dbReference type="Pfam" id="PF01370">
    <property type="entry name" value="Epimerase"/>
    <property type="match status" value="1"/>
</dbReference>
<evidence type="ECO:0000313" key="3">
    <source>
        <dbReference type="Proteomes" id="UP000184386"/>
    </source>
</evidence>
<dbReference type="PANTHER" id="PTHR43245">
    <property type="entry name" value="BIFUNCTIONAL POLYMYXIN RESISTANCE PROTEIN ARNA"/>
    <property type="match status" value="1"/>
</dbReference>
<sequence>MKILVTGARGFIGQNLLNAMADLEHEIIAFSRSHMREDFICGKNIEYVSGDIFNFDCLLKYSYGCDALIHLASITSYYDIMDNPYRAFDCSIQGIINILRVCEVNNINILYFASSGKVYEKCNMEIPISESNPTNPSTWMGMYKLQVEQLIQLYSNINPNKAVIITRIFNAFGLKQNNKFLIPKLISSMYGEKIFVCNDNSKRDYIYIYDIIMAILLLIENPETGLNIYNVGSGIGLSIGQIIAVFEKITHKNLNIEFSSYENRLQEGQYECADITKIKLKGWKLTYNFETALAEMLENFIW</sequence>
<dbReference type="SUPFAM" id="SSF51735">
    <property type="entry name" value="NAD(P)-binding Rossmann-fold domains"/>
    <property type="match status" value="1"/>
</dbReference>
<name>A0A1M7DM47_9FIRM</name>
<accession>A0A1M7DM47</accession>
<dbReference type="STRING" id="1121322.SAMN02745136_05735"/>